<dbReference type="AlphaFoldDB" id="A0A486XWH0"/>
<sequence>MALLSIVLHLPVQGKMLTSALNNAACGRWTRNKLLAV</sequence>
<organism evidence="1">
    <name type="scientific">Rheinheimera sp. BAL341</name>
    <dbReference type="NCBI Taxonomy" id="1708203"/>
    <lineage>
        <taxon>Bacteria</taxon>
        <taxon>Pseudomonadati</taxon>
        <taxon>Pseudomonadota</taxon>
        <taxon>Gammaproteobacteria</taxon>
        <taxon>Chromatiales</taxon>
        <taxon>Chromatiaceae</taxon>
        <taxon>Rheinheimera</taxon>
    </lineage>
</organism>
<dbReference type="EMBL" id="CAAJGR010000008">
    <property type="protein sequence ID" value="VHO05869.1"/>
    <property type="molecule type" value="Genomic_DNA"/>
</dbReference>
<name>A0A486XWH0_9GAMM</name>
<evidence type="ECO:0000313" key="1">
    <source>
        <dbReference type="EMBL" id="VHO05869.1"/>
    </source>
</evidence>
<reference evidence="1" key="1">
    <citation type="submission" date="2019-04" db="EMBL/GenBank/DDBJ databases">
        <authorList>
            <person name="Brambilla D."/>
        </authorList>
    </citation>
    <scope>NUCLEOTIDE SEQUENCE</scope>
    <source>
        <strain evidence="1">BAL1</strain>
    </source>
</reference>
<protein>
    <submittedName>
        <fullName evidence="1">Uncharacterized protein</fullName>
    </submittedName>
</protein>
<accession>A0A486XWH0</accession>
<proteinExistence type="predicted"/>
<gene>
    <name evidence="1" type="ORF">BAL341_2953</name>
</gene>